<evidence type="ECO:0000313" key="6">
    <source>
        <dbReference type="EMBL" id="GLR11514.1"/>
    </source>
</evidence>
<dbReference type="Proteomes" id="UP001156706">
    <property type="component" value="Unassembled WGS sequence"/>
</dbReference>
<accession>A0ABQ5Y9M8</accession>
<dbReference type="EMBL" id="BSOG01000001">
    <property type="protein sequence ID" value="GLR11514.1"/>
    <property type="molecule type" value="Genomic_DNA"/>
</dbReference>
<dbReference type="CDD" id="cd08422">
    <property type="entry name" value="PBP2_CrgA_like"/>
    <property type="match status" value="1"/>
</dbReference>
<dbReference type="PROSITE" id="PS50931">
    <property type="entry name" value="HTH_LYSR"/>
    <property type="match status" value="1"/>
</dbReference>
<dbReference type="Gene3D" id="3.40.190.290">
    <property type="match status" value="1"/>
</dbReference>
<dbReference type="Gene3D" id="1.10.10.10">
    <property type="entry name" value="Winged helix-like DNA-binding domain superfamily/Winged helix DNA-binding domain"/>
    <property type="match status" value="1"/>
</dbReference>
<dbReference type="Pfam" id="PF03466">
    <property type="entry name" value="LysR_substrate"/>
    <property type="match status" value="1"/>
</dbReference>
<keyword evidence="7" id="KW-1185">Reference proteome</keyword>
<dbReference type="SUPFAM" id="SSF53850">
    <property type="entry name" value="Periplasmic binding protein-like II"/>
    <property type="match status" value="1"/>
</dbReference>
<keyword evidence="3" id="KW-0238">DNA-binding</keyword>
<evidence type="ECO:0000259" key="5">
    <source>
        <dbReference type="PROSITE" id="PS50931"/>
    </source>
</evidence>
<dbReference type="InterPro" id="IPR058163">
    <property type="entry name" value="LysR-type_TF_proteobact-type"/>
</dbReference>
<gene>
    <name evidence="6" type="ORF">GCM10007907_03040</name>
</gene>
<evidence type="ECO:0000256" key="2">
    <source>
        <dbReference type="ARBA" id="ARBA00023015"/>
    </source>
</evidence>
<dbReference type="InterPro" id="IPR000847">
    <property type="entry name" value="LysR_HTH_N"/>
</dbReference>
<evidence type="ECO:0000313" key="7">
    <source>
        <dbReference type="Proteomes" id="UP001156706"/>
    </source>
</evidence>
<name>A0ABQ5Y9M8_9NEIS</name>
<dbReference type="PANTHER" id="PTHR30537:SF5">
    <property type="entry name" value="HTH-TYPE TRANSCRIPTIONAL ACTIVATOR TTDR-RELATED"/>
    <property type="match status" value="1"/>
</dbReference>
<dbReference type="InterPro" id="IPR036388">
    <property type="entry name" value="WH-like_DNA-bd_sf"/>
</dbReference>
<dbReference type="SUPFAM" id="SSF46785">
    <property type="entry name" value="Winged helix' DNA-binding domain"/>
    <property type="match status" value="1"/>
</dbReference>
<comment type="similarity">
    <text evidence="1">Belongs to the LysR transcriptional regulatory family.</text>
</comment>
<reference evidence="7" key="1">
    <citation type="journal article" date="2019" name="Int. J. Syst. Evol. Microbiol.">
        <title>The Global Catalogue of Microorganisms (GCM) 10K type strain sequencing project: providing services to taxonomists for standard genome sequencing and annotation.</title>
        <authorList>
            <consortium name="The Broad Institute Genomics Platform"/>
            <consortium name="The Broad Institute Genome Sequencing Center for Infectious Disease"/>
            <person name="Wu L."/>
            <person name="Ma J."/>
        </authorList>
    </citation>
    <scope>NUCLEOTIDE SEQUENCE [LARGE SCALE GENOMIC DNA]</scope>
    <source>
        <strain evidence="7">NBRC 110044</strain>
    </source>
</reference>
<keyword evidence="2" id="KW-0805">Transcription regulation</keyword>
<dbReference type="InterPro" id="IPR005119">
    <property type="entry name" value="LysR_subst-bd"/>
</dbReference>
<dbReference type="PANTHER" id="PTHR30537">
    <property type="entry name" value="HTH-TYPE TRANSCRIPTIONAL REGULATOR"/>
    <property type="match status" value="1"/>
</dbReference>
<evidence type="ECO:0000256" key="4">
    <source>
        <dbReference type="ARBA" id="ARBA00023163"/>
    </source>
</evidence>
<protein>
    <submittedName>
        <fullName evidence="6">LysR family transcriptional regulator</fullName>
    </submittedName>
</protein>
<organism evidence="6 7">
    <name type="scientific">Chitinimonas prasina</name>
    <dbReference type="NCBI Taxonomy" id="1434937"/>
    <lineage>
        <taxon>Bacteria</taxon>
        <taxon>Pseudomonadati</taxon>
        <taxon>Pseudomonadota</taxon>
        <taxon>Betaproteobacteria</taxon>
        <taxon>Neisseriales</taxon>
        <taxon>Chitinibacteraceae</taxon>
        <taxon>Chitinimonas</taxon>
    </lineage>
</organism>
<evidence type="ECO:0000256" key="1">
    <source>
        <dbReference type="ARBA" id="ARBA00009437"/>
    </source>
</evidence>
<dbReference type="InterPro" id="IPR036390">
    <property type="entry name" value="WH_DNA-bd_sf"/>
</dbReference>
<sequence length="316" mass="34310">MEDNNISPDELAGMALFAAVVEAGSLTAAAERLALSKSAVSKALVAQEARLAAKLLQRTTRRQSLTEVGTAYYEHCRRVLLEAGEARRAVDRLHAQPVGVLRITAPISFGSEHLSRHMPELLKRYPGMQVDLQLSDRLVDLAEEGYDLAIRVTDKPDPLLVARALAPIRWVVCASPAYLAQHGTPMQPSDLAGHACLTYPALTPGGAWPFLLQGQSWQQPVSGPLRMNNSLALLLAALGGLGVVRLPSFAASGQLADGSLRPLLQDYAVPPQTALAVYLPNRYLSPKVRACVDFLRERLGNGGRPYWDHWLDETGK</sequence>
<proteinExistence type="inferred from homology"/>
<feature type="domain" description="HTH lysR-type" evidence="5">
    <location>
        <begin position="9"/>
        <end position="66"/>
    </location>
</feature>
<evidence type="ECO:0000256" key="3">
    <source>
        <dbReference type="ARBA" id="ARBA00023125"/>
    </source>
</evidence>
<comment type="caution">
    <text evidence="6">The sequence shown here is derived from an EMBL/GenBank/DDBJ whole genome shotgun (WGS) entry which is preliminary data.</text>
</comment>
<dbReference type="Pfam" id="PF00126">
    <property type="entry name" value="HTH_1"/>
    <property type="match status" value="1"/>
</dbReference>
<keyword evidence="4" id="KW-0804">Transcription</keyword>